<dbReference type="InterPro" id="IPR021109">
    <property type="entry name" value="Peptidase_aspartic_dom_sf"/>
</dbReference>
<evidence type="ECO:0000313" key="12">
    <source>
        <dbReference type="EMBL" id="KAK4136005.1"/>
    </source>
</evidence>
<feature type="domain" description="Peptidase A1" evidence="11">
    <location>
        <begin position="67"/>
        <end position="418"/>
    </location>
</feature>
<dbReference type="InterPro" id="IPR033876">
    <property type="entry name" value="SAP-like"/>
</dbReference>
<dbReference type="AlphaFoldDB" id="A0AAN6UNV3"/>
<evidence type="ECO:0000313" key="13">
    <source>
        <dbReference type="Proteomes" id="UP001304895"/>
    </source>
</evidence>
<organism evidence="12 13">
    <name type="scientific">Trichocladium antarcticum</name>
    <dbReference type="NCBI Taxonomy" id="1450529"/>
    <lineage>
        <taxon>Eukaryota</taxon>
        <taxon>Fungi</taxon>
        <taxon>Dikarya</taxon>
        <taxon>Ascomycota</taxon>
        <taxon>Pezizomycotina</taxon>
        <taxon>Sordariomycetes</taxon>
        <taxon>Sordariomycetidae</taxon>
        <taxon>Sordariales</taxon>
        <taxon>Chaetomiaceae</taxon>
        <taxon>Trichocladium</taxon>
    </lineage>
</organism>
<reference evidence="12" key="1">
    <citation type="journal article" date="2023" name="Mol. Phylogenet. Evol.">
        <title>Genome-scale phylogeny and comparative genomics of the fungal order Sordariales.</title>
        <authorList>
            <person name="Hensen N."/>
            <person name="Bonometti L."/>
            <person name="Westerberg I."/>
            <person name="Brannstrom I.O."/>
            <person name="Guillou S."/>
            <person name="Cros-Aarteil S."/>
            <person name="Calhoun S."/>
            <person name="Haridas S."/>
            <person name="Kuo A."/>
            <person name="Mondo S."/>
            <person name="Pangilinan J."/>
            <person name="Riley R."/>
            <person name="LaButti K."/>
            <person name="Andreopoulos B."/>
            <person name="Lipzen A."/>
            <person name="Chen C."/>
            <person name="Yan M."/>
            <person name="Daum C."/>
            <person name="Ng V."/>
            <person name="Clum A."/>
            <person name="Steindorff A."/>
            <person name="Ohm R.A."/>
            <person name="Martin F."/>
            <person name="Silar P."/>
            <person name="Natvig D.O."/>
            <person name="Lalanne C."/>
            <person name="Gautier V."/>
            <person name="Ament-Velasquez S.L."/>
            <person name="Kruys A."/>
            <person name="Hutchinson M.I."/>
            <person name="Powell A.J."/>
            <person name="Barry K."/>
            <person name="Miller A.N."/>
            <person name="Grigoriev I.V."/>
            <person name="Debuchy R."/>
            <person name="Gladieux P."/>
            <person name="Hiltunen Thoren M."/>
            <person name="Johannesson H."/>
        </authorList>
    </citation>
    <scope>NUCLEOTIDE SEQUENCE</scope>
    <source>
        <strain evidence="12">CBS 123565</strain>
    </source>
</reference>
<protein>
    <submittedName>
        <fullName evidence="12">Acid protease</fullName>
    </submittedName>
</protein>
<evidence type="ECO:0000256" key="8">
    <source>
        <dbReference type="RuleBase" id="RU000454"/>
    </source>
</evidence>
<feature type="active site" evidence="6">
    <location>
        <position position="85"/>
    </location>
</feature>
<dbReference type="Pfam" id="PF00026">
    <property type="entry name" value="Asp"/>
    <property type="match status" value="1"/>
</dbReference>
<evidence type="ECO:0000256" key="4">
    <source>
        <dbReference type="ARBA" id="ARBA00022750"/>
    </source>
</evidence>
<keyword evidence="7" id="KW-1015">Disulfide bond</keyword>
<feature type="active site" evidence="6">
    <location>
        <position position="286"/>
    </location>
</feature>
<keyword evidence="3 10" id="KW-0732">Signal</keyword>
<dbReference type="SUPFAM" id="SSF50630">
    <property type="entry name" value="Acid proteases"/>
    <property type="match status" value="1"/>
</dbReference>
<evidence type="ECO:0000256" key="10">
    <source>
        <dbReference type="SAM" id="SignalP"/>
    </source>
</evidence>
<evidence type="ECO:0000259" key="11">
    <source>
        <dbReference type="PROSITE" id="PS51767"/>
    </source>
</evidence>
<sequence length="488" mass="51284">MHSPTPHQRRSTKMRLGVGLLALAATATAQRVVPISIAKAPLPGPGPHGLGRRAAYSSTLINQKNAYFTEVKIGTPPQTATLHVDTGSSDLWVLWENSDLCNSVALQEEWGTCVDTFSAAGSSTYETVGADAFQIAYVDETGARGDYFSDVVSIGDMTLKGLQMGIAVNSTCNWGMLGIGYNASVAAAEIYPNIIDLMVDQGKIATKAYSMYLNEYTAETGTILFGGVDTEKFYGELKSVPTIANKKTGAHDHFTVALTSLTAVSPSAQNSTALSTSPTPLEVILDSGTSMTYLPPSVTRPLYRMLNAIDDTSGSGSGQILVDCAQRTNTDLHLAFQFNGPSGPVVNVSAAEFILDDLRPYIAQGSLALPRNLPWKKDNTCRVGVLPAEHEPPYLVGDTFLRSAYVVYDLDNHAIGLAQSALGAAGSKIVEIKKGQGVPKVSGVAPPPPRATPAKQNAGVGRVREGLGAEAVGVAAAAALLGMGLLGW</sequence>
<dbReference type="InterPro" id="IPR001969">
    <property type="entry name" value="Aspartic_peptidase_AS"/>
</dbReference>
<evidence type="ECO:0000256" key="1">
    <source>
        <dbReference type="ARBA" id="ARBA00007447"/>
    </source>
</evidence>
<dbReference type="CDD" id="cd05474">
    <property type="entry name" value="SAP_like"/>
    <property type="match status" value="1"/>
</dbReference>
<keyword evidence="13" id="KW-1185">Reference proteome</keyword>
<dbReference type="InterPro" id="IPR001461">
    <property type="entry name" value="Aspartic_peptidase_A1"/>
</dbReference>
<proteinExistence type="inferred from homology"/>
<evidence type="ECO:0000256" key="7">
    <source>
        <dbReference type="PIRSR" id="PIRSR601461-2"/>
    </source>
</evidence>
<dbReference type="Proteomes" id="UP001304895">
    <property type="component" value="Unassembled WGS sequence"/>
</dbReference>
<keyword evidence="5 8" id="KW-0378">Hydrolase</keyword>
<feature type="chain" id="PRO_5042815152" evidence="10">
    <location>
        <begin position="30"/>
        <end position="488"/>
    </location>
</feature>
<keyword evidence="2 8" id="KW-0645">Protease</keyword>
<dbReference type="PRINTS" id="PR00792">
    <property type="entry name" value="PEPSIN"/>
</dbReference>
<dbReference type="GO" id="GO:0004190">
    <property type="term" value="F:aspartic-type endopeptidase activity"/>
    <property type="evidence" value="ECO:0007669"/>
    <property type="project" value="UniProtKB-KW"/>
</dbReference>
<dbReference type="EMBL" id="MU853404">
    <property type="protein sequence ID" value="KAK4136005.1"/>
    <property type="molecule type" value="Genomic_DNA"/>
</dbReference>
<dbReference type="Gene3D" id="2.40.70.10">
    <property type="entry name" value="Acid Proteases"/>
    <property type="match status" value="2"/>
</dbReference>
<dbReference type="PROSITE" id="PS00141">
    <property type="entry name" value="ASP_PROTEASE"/>
    <property type="match status" value="1"/>
</dbReference>
<feature type="signal peptide" evidence="10">
    <location>
        <begin position="1"/>
        <end position="29"/>
    </location>
</feature>
<dbReference type="GO" id="GO:0006508">
    <property type="term" value="P:proteolysis"/>
    <property type="evidence" value="ECO:0007669"/>
    <property type="project" value="UniProtKB-KW"/>
</dbReference>
<dbReference type="PANTHER" id="PTHR47966:SF65">
    <property type="entry name" value="ASPARTIC-TYPE ENDOPEPTIDASE"/>
    <property type="match status" value="1"/>
</dbReference>
<evidence type="ECO:0000256" key="9">
    <source>
        <dbReference type="SAM" id="MobiDB-lite"/>
    </source>
</evidence>
<reference evidence="12" key="2">
    <citation type="submission" date="2023-05" db="EMBL/GenBank/DDBJ databases">
        <authorList>
            <consortium name="Lawrence Berkeley National Laboratory"/>
            <person name="Steindorff A."/>
            <person name="Hensen N."/>
            <person name="Bonometti L."/>
            <person name="Westerberg I."/>
            <person name="Brannstrom I.O."/>
            <person name="Guillou S."/>
            <person name="Cros-Aarteil S."/>
            <person name="Calhoun S."/>
            <person name="Haridas S."/>
            <person name="Kuo A."/>
            <person name="Mondo S."/>
            <person name="Pangilinan J."/>
            <person name="Riley R."/>
            <person name="Labutti K."/>
            <person name="Andreopoulos B."/>
            <person name="Lipzen A."/>
            <person name="Chen C."/>
            <person name="Yanf M."/>
            <person name="Daum C."/>
            <person name="Ng V."/>
            <person name="Clum A."/>
            <person name="Ohm R."/>
            <person name="Martin F."/>
            <person name="Silar P."/>
            <person name="Natvig D."/>
            <person name="Lalanne C."/>
            <person name="Gautier V."/>
            <person name="Ament-Velasquez S.L."/>
            <person name="Kruys A."/>
            <person name="Hutchinson M.I."/>
            <person name="Powell A.J."/>
            <person name="Barry K."/>
            <person name="Miller A.N."/>
            <person name="Grigoriev I.V."/>
            <person name="Debuchy R."/>
            <person name="Gladieux P."/>
            <person name="Thoren M.H."/>
            <person name="Johannesson H."/>
        </authorList>
    </citation>
    <scope>NUCLEOTIDE SEQUENCE</scope>
    <source>
        <strain evidence="12">CBS 123565</strain>
    </source>
</reference>
<comment type="caution">
    <text evidence="12">The sequence shown here is derived from an EMBL/GenBank/DDBJ whole genome shotgun (WGS) entry which is preliminary data.</text>
</comment>
<gene>
    <name evidence="12" type="ORF">BT67DRAFT_454774</name>
</gene>
<dbReference type="PANTHER" id="PTHR47966">
    <property type="entry name" value="BETA-SITE APP-CLEAVING ENZYME, ISOFORM A-RELATED"/>
    <property type="match status" value="1"/>
</dbReference>
<evidence type="ECO:0000256" key="6">
    <source>
        <dbReference type="PIRSR" id="PIRSR601461-1"/>
    </source>
</evidence>
<feature type="disulfide bond" evidence="7">
    <location>
        <begin position="324"/>
        <end position="381"/>
    </location>
</feature>
<dbReference type="PROSITE" id="PS51767">
    <property type="entry name" value="PEPTIDASE_A1"/>
    <property type="match status" value="1"/>
</dbReference>
<evidence type="ECO:0000256" key="3">
    <source>
        <dbReference type="ARBA" id="ARBA00022729"/>
    </source>
</evidence>
<keyword evidence="4 8" id="KW-0064">Aspartyl protease</keyword>
<dbReference type="InterPro" id="IPR033121">
    <property type="entry name" value="PEPTIDASE_A1"/>
</dbReference>
<name>A0AAN6UNV3_9PEZI</name>
<comment type="similarity">
    <text evidence="1 8">Belongs to the peptidase A1 family.</text>
</comment>
<evidence type="ECO:0000256" key="2">
    <source>
        <dbReference type="ARBA" id="ARBA00022670"/>
    </source>
</evidence>
<feature type="region of interest" description="Disordered" evidence="9">
    <location>
        <begin position="440"/>
        <end position="459"/>
    </location>
</feature>
<accession>A0AAN6UNV3</accession>
<evidence type="ECO:0000256" key="5">
    <source>
        <dbReference type="ARBA" id="ARBA00022801"/>
    </source>
</evidence>